<feature type="compositionally biased region" description="Low complexity" evidence="1">
    <location>
        <begin position="144"/>
        <end position="157"/>
    </location>
</feature>
<feature type="compositionally biased region" description="Basic residues" evidence="1">
    <location>
        <begin position="108"/>
        <end position="117"/>
    </location>
</feature>
<accession>A0A0G4MAN3</accession>
<feature type="compositionally biased region" description="Low complexity" evidence="1">
    <location>
        <begin position="84"/>
        <end position="107"/>
    </location>
</feature>
<gene>
    <name evidence="2" type="ORF">BN1708_018701</name>
</gene>
<dbReference type="EMBL" id="CVQH01021695">
    <property type="protein sequence ID" value="CRK31323.1"/>
    <property type="molecule type" value="Genomic_DNA"/>
</dbReference>
<evidence type="ECO:0000256" key="1">
    <source>
        <dbReference type="SAM" id="MobiDB-lite"/>
    </source>
</evidence>
<evidence type="ECO:0000313" key="2">
    <source>
        <dbReference type="EMBL" id="CRK31323.1"/>
    </source>
</evidence>
<feature type="non-terminal residue" evidence="2">
    <location>
        <position position="216"/>
    </location>
</feature>
<feature type="region of interest" description="Disordered" evidence="1">
    <location>
        <begin position="1"/>
        <end position="216"/>
    </location>
</feature>
<proteinExistence type="predicted"/>
<feature type="compositionally biased region" description="Basic residues" evidence="1">
    <location>
        <begin position="158"/>
        <end position="173"/>
    </location>
</feature>
<keyword evidence="3" id="KW-1185">Reference proteome</keyword>
<reference evidence="2 3" key="1">
    <citation type="submission" date="2015-05" db="EMBL/GenBank/DDBJ databases">
        <authorList>
            <person name="Wang D.B."/>
            <person name="Wang M."/>
        </authorList>
    </citation>
    <scope>NUCLEOTIDE SEQUENCE [LARGE SCALE GENOMIC DNA]</scope>
    <source>
        <strain evidence="2">VL1</strain>
    </source>
</reference>
<dbReference type="Proteomes" id="UP000044602">
    <property type="component" value="Unassembled WGS sequence"/>
</dbReference>
<feature type="non-terminal residue" evidence="2">
    <location>
        <position position="1"/>
    </location>
</feature>
<feature type="compositionally biased region" description="Low complexity" evidence="1">
    <location>
        <begin position="174"/>
        <end position="183"/>
    </location>
</feature>
<organism evidence="2 3">
    <name type="scientific">Verticillium longisporum</name>
    <name type="common">Verticillium dahliae var. longisporum</name>
    <dbReference type="NCBI Taxonomy" id="100787"/>
    <lineage>
        <taxon>Eukaryota</taxon>
        <taxon>Fungi</taxon>
        <taxon>Dikarya</taxon>
        <taxon>Ascomycota</taxon>
        <taxon>Pezizomycotina</taxon>
        <taxon>Sordariomycetes</taxon>
        <taxon>Hypocreomycetidae</taxon>
        <taxon>Glomerellales</taxon>
        <taxon>Plectosphaerellaceae</taxon>
        <taxon>Verticillium</taxon>
    </lineage>
</organism>
<feature type="compositionally biased region" description="Basic residues" evidence="1">
    <location>
        <begin position="8"/>
        <end position="20"/>
    </location>
</feature>
<dbReference type="AlphaFoldDB" id="A0A0G4MAN3"/>
<sequence>RLDEERRVRARARQHGRRAGPRPAGAAVLPRGGQALDAQGPDLRGPRQARPGARGVQHGRQGRAGVGAALAPVREARGARRPRGQGALRAGPRAPRRAPVAGALVRVGARRAPRRQRQPGQVAHGQGAAGGAQERPAVERADLAPRGAHAAQAAQPRGHQKGRQRPHPLRRRGAAVLGRAQAGEGAELVREGAGAGQQQRRHVGLVLQVPPPAWHR</sequence>
<feature type="compositionally biased region" description="Low complexity" evidence="1">
    <location>
        <begin position="21"/>
        <end position="33"/>
    </location>
</feature>
<protein>
    <submittedName>
        <fullName evidence="2">Uncharacterized protein</fullName>
    </submittedName>
</protein>
<feature type="compositionally biased region" description="Low complexity" evidence="1">
    <location>
        <begin position="46"/>
        <end position="55"/>
    </location>
</feature>
<name>A0A0G4MAN3_VERLO</name>
<evidence type="ECO:0000313" key="3">
    <source>
        <dbReference type="Proteomes" id="UP000044602"/>
    </source>
</evidence>